<sequence>MPQTSILRSSELGIRLQGHNTGVAPGETLTGQVFRSAPAVSPDASLRITLRGRAKSKYTLKREDSSVTTTYRGRWDVVYPEYHTRVLYQGPLHIASDFGEQVWDFALVLPSKVITRCAEGQSESSSFVPLDASHSLPPTFEVKGWGKKGNLDAFVEYWLHAELSISKDGHTKTVEAMQPFTLRNPNPGDPHGKIEVDLSDVEDSAHVTSFRLTPGMGDAKLSFSQKMKQWFRFFSSSIPRFEFNIQTDLPSRIELDGPDIIPFNITFTPKWNSTSEIIREVPQKIKLTRVSLTIRTTVEIICEDPMNERDITRQVSEEVDLNIWDAIEEQGEDIFISCIEKSEPVDIGKLINLRVGPYGRIVSNPSADAKMVLRPGFATYNIRRTHKLLWGLRGEIAGGDFGAHGQQIVTLVPKVATRLGDNKASK</sequence>
<evidence type="ECO:0000313" key="1">
    <source>
        <dbReference type="EMBL" id="KAF4465631.1"/>
    </source>
</evidence>
<reference evidence="1 2" key="1">
    <citation type="submission" date="2020-01" db="EMBL/GenBank/DDBJ databases">
        <title>Identification and distribution of gene clusters putatively required for synthesis of sphingolipid metabolism inhibitors in phylogenetically diverse species of the filamentous fungus Fusarium.</title>
        <authorList>
            <person name="Kim H.-S."/>
            <person name="Busman M."/>
            <person name="Brown D.W."/>
            <person name="Divon H."/>
            <person name="Uhlig S."/>
            <person name="Proctor R.H."/>
        </authorList>
    </citation>
    <scope>NUCLEOTIDE SEQUENCE [LARGE SCALE GENOMIC DNA]</scope>
    <source>
        <strain evidence="1 2">NRRL 20459</strain>
    </source>
</reference>
<evidence type="ECO:0008006" key="3">
    <source>
        <dbReference type="Google" id="ProtNLM"/>
    </source>
</evidence>
<comment type="caution">
    <text evidence="1">The sequence shown here is derived from an EMBL/GenBank/DDBJ whole genome shotgun (WGS) entry which is preliminary data.</text>
</comment>
<keyword evidence="2" id="KW-1185">Reference proteome</keyword>
<dbReference type="EMBL" id="JAADYS010001007">
    <property type="protein sequence ID" value="KAF4465631.1"/>
    <property type="molecule type" value="Genomic_DNA"/>
</dbReference>
<dbReference type="AlphaFoldDB" id="A0A8H4PDN2"/>
<protein>
    <recommendedName>
        <fullName evidence="3">Arrestin-like N-terminal domain-containing protein</fullName>
    </recommendedName>
</protein>
<accession>A0A8H4PDN2</accession>
<proteinExistence type="predicted"/>
<name>A0A8H4PDN2_9HYPO</name>
<evidence type="ECO:0000313" key="2">
    <source>
        <dbReference type="Proteomes" id="UP000554235"/>
    </source>
</evidence>
<dbReference type="Proteomes" id="UP000554235">
    <property type="component" value="Unassembled WGS sequence"/>
</dbReference>
<dbReference type="OrthoDB" id="2333384at2759"/>
<gene>
    <name evidence="1" type="ORF">FALBO_7530</name>
</gene>
<organism evidence="1 2">
    <name type="scientific">Fusarium albosuccineum</name>
    <dbReference type="NCBI Taxonomy" id="1237068"/>
    <lineage>
        <taxon>Eukaryota</taxon>
        <taxon>Fungi</taxon>
        <taxon>Dikarya</taxon>
        <taxon>Ascomycota</taxon>
        <taxon>Pezizomycotina</taxon>
        <taxon>Sordariomycetes</taxon>
        <taxon>Hypocreomycetidae</taxon>
        <taxon>Hypocreales</taxon>
        <taxon>Nectriaceae</taxon>
        <taxon>Fusarium</taxon>
        <taxon>Fusarium decemcellulare species complex</taxon>
    </lineage>
</organism>
<dbReference type="InterPro" id="IPR014752">
    <property type="entry name" value="Arrestin-like_C"/>
</dbReference>
<dbReference type="Gene3D" id="2.60.40.640">
    <property type="match status" value="1"/>
</dbReference>